<dbReference type="InterPro" id="IPR034922">
    <property type="entry name" value="REX1-like_exo"/>
</dbReference>
<dbReference type="PANTHER" id="PTHR12801:SF115">
    <property type="entry name" value="FI18136P1-RELATED"/>
    <property type="match status" value="1"/>
</dbReference>
<dbReference type="Pfam" id="PF00929">
    <property type="entry name" value="RNase_T"/>
    <property type="match status" value="1"/>
</dbReference>
<evidence type="ECO:0000256" key="7">
    <source>
        <dbReference type="ARBA" id="ARBA00053817"/>
    </source>
</evidence>
<dbReference type="GO" id="GO:0003676">
    <property type="term" value="F:nucleic acid binding"/>
    <property type="evidence" value="ECO:0007669"/>
    <property type="project" value="InterPro"/>
</dbReference>
<keyword evidence="5" id="KW-0269">Exonuclease</keyword>
<feature type="compositionally biased region" description="Basic and acidic residues" evidence="8">
    <location>
        <begin position="426"/>
        <end position="442"/>
    </location>
</feature>
<keyword evidence="6" id="KW-0539">Nucleus</keyword>
<dbReference type="FunFam" id="3.30.420.10:FF:000080">
    <property type="entry name" value="Small RNA degrading nuclease 3"/>
    <property type="match status" value="1"/>
</dbReference>
<evidence type="ECO:0000256" key="8">
    <source>
        <dbReference type="SAM" id="MobiDB-lite"/>
    </source>
</evidence>
<dbReference type="EMBL" id="CACSLK010034050">
    <property type="protein sequence ID" value="CAA0840993.1"/>
    <property type="molecule type" value="Genomic_DNA"/>
</dbReference>
<proteinExistence type="inferred from homology"/>
<dbReference type="GO" id="GO:0004527">
    <property type="term" value="F:exonuclease activity"/>
    <property type="evidence" value="ECO:0007669"/>
    <property type="project" value="UniProtKB-KW"/>
</dbReference>
<evidence type="ECO:0000256" key="6">
    <source>
        <dbReference type="ARBA" id="ARBA00023242"/>
    </source>
</evidence>
<sequence length="485" mass="54525">MEDLISTAKKEVLVEMVKLAQKREMAGSKGQWKEFLKFYDKKFGSSLSDPSRRSIDSLVAFLKTFEQDEDLKLFKKVVQCHSNRALVEELKKENPDSETAEQELVRLTLEHPLYPVEYSFPSHEEEWGVVKCSEKSKAKKSAHLISIDCEMVLCEDGTEALVKVCAVDRNLQVKLDKVVNPNKAIADYRTDITGISAKDLDEVTHSLKDVQKSVKKLLRHGTILVGHSANNDLQALKVDHTRVIDTSYIFKHAKSNRKPSLSLLCKTKLGYELREKGKPHNCLDDACAAMKLVLARLEGKIDSVIISDEVKELDVAKLLVHRIPFNILSTDLKSLLPGDCTIEVKVGIKVKNTYSAFAIYKSQQEAIEAFENLEGDFAKDSYGRPQKLVNFELDSGETVTLCVCKTFEDDAVGLLSKKRLGEDESVGKSKKLKTDQTSRQLEDSTNQCDAHLEEIGRLKKELKQRDKEISSLNKIIAALARKQGL</sequence>
<comment type="subcellular location">
    <subcellularLocation>
        <location evidence="1">Nucleus</location>
    </subcellularLocation>
</comment>
<comment type="caution">
    <text evidence="10">The sequence shown here is derived from an EMBL/GenBank/DDBJ whole genome shotgun (WGS) entry which is preliminary data.</text>
</comment>
<evidence type="ECO:0000313" key="10">
    <source>
        <dbReference type="EMBL" id="CAA0840993.1"/>
    </source>
</evidence>
<dbReference type="InterPro" id="IPR013520">
    <property type="entry name" value="Ribonucl_H"/>
</dbReference>
<dbReference type="Gene3D" id="3.30.420.10">
    <property type="entry name" value="Ribonuclease H-like superfamily/Ribonuclease H"/>
    <property type="match status" value="1"/>
</dbReference>
<dbReference type="InterPro" id="IPR036397">
    <property type="entry name" value="RNaseH_sf"/>
</dbReference>
<accession>A0A9N7NQX6</accession>
<evidence type="ECO:0000256" key="4">
    <source>
        <dbReference type="ARBA" id="ARBA00022801"/>
    </source>
</evidence>
<dbReference type="CDD" id="cd06145">
    <property type="entry name" value="REX1_like"/>
    <property type="match status" value="1"/>
</dbReference>
<comment type="similarity">
    <text evidence="2">Belongs to the REXO1/REXO3 family.</text>
</comment>
<comment type="function">
    <text evidence="7">3'-5' exonuclease degrading single-stranded small RNAs.</text>
</comment>
<organism evidence="10 11">
    <name type="scientific">Striga hermonthica</name>
    <name type="common">Purple witchweed</name>
    <name type="synonym">Buchnera hermonthica</name>
    <dbReference type="NCBI Taxonomy" id="68872"/>
    <lineage>
        <taxon>Eukaryota</taxon>
        <taxon>Viridiplantae</taxon>
        <taxon>Streptophyta</taxon>
        <taxon>Embryophyta</taxon>
        <taxon>Tracheophyta</taxon>
        <taxon>Spermatophyta</taxon>
        <taxon>Magnoliopsida</taxon>
        <taxon>eudicotyledons</taxon>
        <taxon>Gunneridae</taxon>
        <taxon>Pentapetalae</taxon>
        <taxon>asterids</taxon>
        <taxon>lamiids</taxon>
        <taxon>Lamiales</taxon>
        <taxon>Orobanchaceae</taxon>
        <taxon>Buchnereae</taxon>
        <taxon>Striga</taxon>
    </lineage>
</organism>
<keyword evidence="3" id="KW-0540">Nuclease</keyword>
<dbReference type="SMART" id="SM00479">
    <property type="entry name" value="EXOIII"/>
    <property type="match status" value="1"/>
</dbReference>
<dbReference type="InterPro" id="IPR047021">
    <property type="entry name" value="REXO1/3/4-like"/>
</dbReference>
<evidence type="ECO:0000256" key="2">
    <source>
        <dbReference type="ARBA" id="ARBA00006357"/>
    </source>
</evidence>
<evidence type="ECO:0000259" key="9">
    <source>
        <dbReference type="SMART" id="SM00479"/>
    </source>
</evidence>
<dbReference type="PANTHER" id="PTHR12801">
    <property type="entry name" value="RNA EXONUCLEASE REXO1 / RECO3 FAMILY MEMBER-RELATED"/>
    <property type="match status" value="1"/>
</dbReference>
<dbReference type="AlphaFoldDB" id="A0A9N7NQX6"/>
<evidence type="ECO:0000313" key="11">
    <source>
        <dbReference type="Proteomes" id="UP001153555"/>
    </source>
</evidence>
<evidence type="ECO:0000256" key="3">
    <source>
        <dbReference type="ARBA" id="ARBA00022722"/>
    </source>
</evidence>
<evidence type="ECO:0000256" key="5">
    <source>
        <dbReference type="ARBA" id="ARBA00022839"/>
    </source>
</evidence>
<keyword evidence="4" id="KW-0378">Hydrolase</keyword>
<evidence type="ECO:0000256" key="1">
    <source>
        <dbReference type="ARBA" id="ARBA00004123"/>
    </source>
</evidence>
<dbReference type="SUPFAM" id="SSF53098">
    <property type="entry name" value="Ribonuclease H-like"/>
    <property type="match status" value="1"/>
</dbReference>
<feature type="domain" description="Exonuclease" evidence="9">
    <location>
        <begin position="143"/>
        <end position="302"/>
    </location>
</feature>
<name>A0A9N7NQX6_STRHE</name>
<gene>
    <name evidence="10" type="ORF">SHERM_07028</name>
</gene>
<protein>
    <submittedName>
        <fullName evidence="10">Small RNA degrading nuclease 3</fullName>
    </submittedName>
</protein>
<dbReference type="Proteomes" id="UP001153555">
    <property type="component" value="Unassembled WGS sequence"/>
</dbReference>
<dbReference type="OrthoDB" id="16516at2759"/>
<dbReference type="GO" id="GO:0005634">
    <property type="term" value="C:nucleus"/>
    <property type="evidence" value="ECO:0007669"/>
    <property type="project" value="UniProtKB-SubCell"/>
</dbReference>
<keyword evidence="11" id="KW-1185">Reference proteome</keyword>
<dbReference type="InterPro" id="IPR012337">
    <property type="entry name" value="RNaseH-like_sf"/>
</dbReference>
<reference evidence="10" key="1">
    <citation type="submission" date="2019-12" db="EMBL/GenBank/DDBJ databases">
        <authorList>
            <person name="Scholes J."/>
        </authorList>
    </citation>
    <scope>NUCLEOTIDE SEQUENCE</scope>
</reference>
<feature type="region of interest" description="Disordered" evidence="8">
    <location>
        <begin position="426"/>
        <end position="445"/>
    </location>
</feature>